<gene>
    <name evidence="3" type="ORF">CHR60_04905</name>
</gene>
<organism evidence="3 4">
    <name type="scientific">Faecalibacterium prausnitzii</name>
    <dbReference type="NCBI Taxonomy" id="853"/>
    <lineage>
        <taxon>Bacteria</taxon>
        <taxon>Bacillati</taxon>
        <taxon>Bacillota</taxon>
        <taxon>Clostridia</taxon>
        <taxon>Eubacteriales</taxon>
        <taxon>Oscillospiraceae</taxon>
        <taxon>Faecalibacterium</taxon>
    </lineage>
</organism>
<sequence>MKAPVQRFLSALCALSFLLAALFPTTALAAGADDLAVSNPLTREDAAQMQEADSAVAALTDSGDFAALSRAERFAAAQAQLQQLAEQGLVSVRSICIDEANGMVSFSYSCGVQGGILVDDPEEENAAVPLSKMPSVDLQEMSNAPRGNFGSAMIYYAFDNTVNSSRYPYYSYMKGFWTAMGLNTRIDTMVTVADLRRMDRYDLCILSAHGAYYTYARGLFRQLRTEPVILLTEESSMTRDLFYGFDLLTHRVIKINGRYCVTAGFFKNAYRFGQLKDTLVYSETCEFLGVDDSIDLSMANALLAGGASAVVGYVNNVYTVYSRSMLWDTVNHLILGQSIGQAVAHAQATYGTDDLVWYTAQGGKRPHAAAAYTMLLGDADAALPIIEEPADETPVQQAA</sequence>
<evidence type="ECO:0000313" key="3">
    <source>
        <dbReference type="EMBL" id="PDX87409.1"/>
    </source>
</evidence>
<evidence type="ECO:0000313" key="4">
    <source>
        <dbReference type="Proteomes" id="UP000220904"/>
    </source>
</evidence>
<dbReference type="GO" id="GO:0008234">
    <property type="term" value="F:cysteine-type peptidase activity"/>
    <property type="evidence" value="ECO:0007669"/>
    <property type="project" value="InterPro"/>
</dbReference>
<dbReference type="RefSeq" id="WP_097791986.1">
    <property type="nucleotide sequence ID" value="NZ_NOUV01000010.1"/>
</dbReference>
<comment type="caution">
    <text evidence="3">The sequence shown here is derived from an EMBL/GenBank/DDBJ whole genome shotgun (WGS) entry which is preliminary data.</text>
</comment>
<feature type="signal peptide" evidence="1">
    <location>
        <begin position="1"/>
        <end position="29"/>
    </location>
</feature>
<dbReference type="OrthoDB" id="1861886at2"/>
<accession>A0A2A7B7V2</accession>
<dbReference type="GO" id="GO:0006508">
    <property type="term" value="P:proteolysis"/>
    <property type="evidence" value="ECO:0007669"/>
    <property type="project" value="InterPro"/>
</dbReference>
<name>A0A2A7B7V2_9FIRM</name>
<dbReference type="InterPro" id="IPR001769">
    <property type="entry name" value="Gingipain"/>
</dbReference>
<dbReference type="Proteomes" id="UP000220904">
    <property type="component" value="Unassembled WGS sequence"/>
</dbReference>
<proteinExistence type="predicted"/>
<feature type="domain" description="Gingipain" evidence="2">
    <location>
        <begin position="278"/>
        <end position="379"/>
    </location>
</feature>
<evidence type="ECO:0000259" key="2">
    <source>
        <dbReference type="Pfam" id="PF01364"/>
    </source>
</evidence>
<reference evidence="3 4" key="1">
    <citation type="journal article" date="2017" name="Front. Microbiol.">
        <title>New Insights into the Diversity of the Genus Faecalibacterium.</title>
        <authorList>
            <person name="Benevides L."/>
            <person name="Burman S."/>
            <person name="Martin R."/>
            <person name="Robert V."/>
            <person name="Thomas M."/>
            <person name="Miquel S."/>
            <person name="Chain F."/>
            <person name="Sokol H."/>
            <person name="Bermudez-Humaran L.G."/>
            <person name="Morrison M."/>
            <person name="Langella P."/>
            <person name="Azevedo V.A."/>
            <person name="Chatel J.M."/>
            <person name="Soares S."/>
        </authorList>
    </citation>
    <scope>NUCLEOTIDE SEQUENCE [LARGE SCALE GENOMIC DNA]</scope>
    <source>
        <strain evidence="3 4">AHMP21</strain>
    </source>
</reference>
<evidence type="ECO:0000256" key="1">
    <source>
        <dbReference type="SAM" id="SignalP"/>
    </source>
</evidence>
<protein>
    <recommendedName>
        <fullName evidence="2">Gingipain domain-containing protein</fullName>
    </recommendedName>
</protein>
<feature type="chain" id="PRO_5013355096" description="Gingipain domain-containing protein" evidence="1">
    <location>
        <begin position="30"/>
        <end position="399"/>
    </location>
</feature>
<dbReference type="EMBL" id="NOUV01000010">
    <property type="protein sequence ID" value="PDX87409.1"/>
    <property type="molecule type" value="Genomic_DNA"/>
</dbReference>
<dbReference type="AlphaFoldDB" id="A0A2A7B7V2"/>
<dbReference type="Pfam" id="PF01364">
    <property type="entry name" value="Peptidase_C25"/>
    <property type="match status" value="1"/>
</dbReference>
<keyword evidence="1" id="KW-0732">Signal</keyword>